<dbReference type="KEGG" id="lzh:D1B17_06855"/>
<protein>
    <submittedName>
        <fullName evidence="1">Uncharacterized protein</fullName>
    </submittedName>
</protein>
<keyword evidence="2" id="KW-1185">Reference proteome</keyword>
<evidence type="ECO:0000313" key="1">
    <source>
        <dbReference type="EMBL" id="AYE38369.1"/>
    </source>
</evidence>
<proteinExistence type="predicted"/>
<organism evidence="1 2">
    <name type="scientific">Companilactobacillus zhachilii</name>
    <dbReference type="NCBI Taxonomy" id="2304606"/>
    <lineage>
        <taxon>Bacteria</taxon>
        <taxon>Bacillati</taxon>
        <taxon>Bacillota</taxon>
        <taxon>Bacilli</taxon>
        <taxon>Lactobacillales</taxon>
        <taxon>Lactobacillaceae</taxon>
        <taxon>Companilactobacillus</taxon>
    </lineage>
</organism>
<dbReference type="Proteomes" id="UP000267208">
    <property type="component" value="Chromosome"/>
</dbReference>
<dbReference type="OrthoDB" id="2325003at2"/>
<gene>
    <name evidence="1" type="ORF">D1B17_06855</name>
</gene>
<evidence type="ECO:0000313" key="2">
    <source>
        <dbReference type="Proteomes" id="UP000267208"/>
    </source>
</evidence>
<dbReference type="EMBL" id="CP031933">
    <property type="protein sequence ID" value="AYE38369.1"/>
    <property type="molecule type" value="Genomic_DNA"/>
</dbReference>
<dbReference type="RefSeq" id="WP_120142618.1">
    <property type="nucleotide sequence ID" value="NZ_CP031933.2"/>
</dbReference>
<accession>A0A386PU36</accession>
<reference evidence="2" key="1">
    <citation type="submission" date="2018-08" db="EMBL/GenBank/DDBJ databases">
        <title>Genome of Lactobacillus sp. HBUAS52074.</title>
        <authorList>
            <person name="Guo Z."/>
            <person name="Zhang Z.D."/>
        </authorList>
    </citation>
    <scope>NUCLEOTIDE SEQUENCE [LARGE SCALE GENOMIC DNA]</scope>
    <source>
        <strain evidence="2">HBUAS52074</strain>
    </source>
</reference>
<dbReference type="AlphaFoldDB" id="A0A386PU36"/>
<name>A0A386PU36_9LACO</name>
<sequence length="158" mass="18498">MKKNAIRIFVLLGLILTTYQTIINPTIIAAESSNKGEVRISKAENKLRKANQLLSQKFYTKQQSSHNSRDWSKFVKNLRLLKNNQIEIYVNNNFSKLKESQKQDLLNRAQLFVIRTTDQFKDFDQSAYLDGLSAVIFCDGEYLGRSKYLDNKDYVWYK</sequence>